<dbReference type="PANTHER" id="PTHR33992:SF1">
    <property type="entry name" value="RIBONUCLEASE P PROTEIN COMPONENT"/>
    <property type="match status" value="1"/>
</dbReference>
<accession>A0A6L5XBG1</accession>
<dbReference type="Pfam" id="PF00825">
    <property type="entry name" value="Ribonuclease_P"/>
    <property type="match status" value="1"/>
</dbReference>
<evidence type="ECO:0000256" key="7">
    <source>
        <dbReference type="NCBIfam" id="TIGR00188"/>
    </source>
</evidence>
<evidence type="ECO:0000256" key="5">
    <source>
        <dbReference type="ARBA" id="ARBA00022884"/>
    </source>
</evidence>
<evidence type="ECO:0000256" key="6">
    <source>
        <dbReference type="HAMAP-Rule" id="MF_00227"/>
    </source>
</evidence>
<dbReference type="NCBIfam" id="TIGR00188">
    <property type="entry name" value="rnpA"/>
    <property type="match status" value="1"/>
</dbReference>
<dbReference type="AlphaFoldDB" id="A0A6L5XBG1"/>
<organism evidence="8 9">
    <name type="scientific">Porcincola intestinalis</name>
    <dbReference type="NCBI Taxonomy" id="2606632"/>
    <lineage>
        <taxon>Bacteria</taxon>
        <taxon>Bacillati</taxon>
        <taxon>Bacillota</taxon>
        <taxon>Clostridia</taxon>
        <taxon>Lachnospirales</taxon>
        <taxon>Lachnospiraceae</taxon>
        <taxon>Porcincola</taxon>
    </lineage>
</organism>
<dbReference type="InterPro" id="IPR000100">
    <property type="entry name" value="RNase_P"/>
</dbReference>
<dbReference type="InterPro" id="IPR014721">
    <property type="entry name" value="Ribsml_uS5_D2-typ_fold_subgr"/>
</dbReference>
<comment type="function">
    <text evidence="6">RNaseP catalyzes the removal of the 5'-leader sequence from pre-tRNA to produce the mature 5'-terminus. It can also cleave other RNA substrates such as 4.5S RNA. The protein component plays an auxiliary but essential role in vivo by binding to the 5'-leader sequence and broadening the substrate specificity of the ribozyme.</text>
</comment>
<protein>
    <recommendedName>
        <fullName evidence="6 7">Ribonuclease P protein component</fullName>
        <shortName evidence="6">RNase P protein</shortName>
        <shortName evidence="6">RNaseP protein</shortName>
        <ecNumber evidence="6 7">3.1.26.5</ecNumber>
    </recommendedName>
    <alternativeName>
        <fullName evidence="6">Protein C5</fullName>
    </alternativeName>
</protein>
<dbReference type="GO" id="GO:0042781">
    <property type="term" value="F:3'-tRNA processing endoribonuclease activity"/>
    <property type="evidence" value="ECO:0007669"/>
    <property type="project" value="TreeGrafter"/>
</dbReference>
<dbReference type="EC" id="3.1.26.5" evidence="6 7"/>
<keyword evidence="1 6" id="KW-0819">tRNA processing</keyword>
<comment type="subunit">
    <text evidence="6">Consists of a catalytic RNA component (M1 or rnpB) and a protein subunit.</text>
</comment>
<dbReference type="GO" id="GO:0004526">
    <property type="term" value="F:ribonuclease P activity"/>
    <property type="evidence" value="ECO:0007669"/>
    <property type="project" value="UniProtKB-UniRule"/>
</dbReference>
<dbReference type="GO" id="GO:0001682">
    <property type="term" value="P:tRNA 5'-leader removal"/>
    <property type="evidence" value="ECO:0007669"/>
    <property type="project" value="UniProtKB-UniRule"/>
</dbReference>
<keyword evidence="4 6" id="KW-0378">Hydrolase</keyword>
<dbReference type="PANTHER" id="PTHR33992">
    <property type="entry name" value="RIBONUCLEASE P PROTEIN COMPONENT"/>
    <property type="match status" value="1"/>
</dbReference>
<comment type="catalytic activity">
    <reaction evidence="6">
        <text>Endonucleolytic cleavage of RNA, removing 5'-extranucleotides from tRNA precursor.</text>
        <dbReference type="EC" id="3.1.26.5"/>
    </reaction>
</comment>
<keyword evidence="3 6" id="KW-0255">Endonuclease</keyword>
<keyword evidence="2 6" id="KW-0540">Nuclease</keyword>
<dbReference type="GO" id="GO:0030677">
    <property type="term" value="C:ribonuclease P complex"/>
    <property type="evidence" value="ECO:0007669"/>
    <property type="project" value="TreeGrafter"/>
</dbReference>
<dbReference type="SUPFAM" id="SSF54211">
    <property type="entry name" value="Ribosomal protein S5 domain 2-like"/>
    <property type="match status" value="1"/>
</dbReference>
<sequence length="146" mass="16960">MKYSNTSESLKDNRDFQRVYQYGKSAANRTLVLYVYPRAEKMRQLEQIPYSWKMAGYTKNRVGISVSKKVGNSVVRHHLCRLVRESYRLNEDKFDRGLDLVVIVRPGARELPFSDIDRALLHVSRKLGVLQNREGAEKKNTIGESR</sequence>
<evidence type="ECO:0000313" key="8">
    <source>
        <dbReference type="EMBL" id="MSS15842.1"/>
    </source>
</evidence>
<name>A0A6L5XBG1_9FIRM</name>
<evidence type="ECO:0000256" key="1">
    <source>
        <dbReference type="ARBA" id="ARBA00022694"/>
    </source>
</evidence>
<keyword evidence="5 6" id="KW-0694">RNA-binding</keyword>
<gene>
    <name evidence="6 8" type="primary">rnpA</name>
    <name evidence="8" type="ORF">FYJ35_12515</name>
</gene>
<dbReference type="GO" id="GO:0000049">
    <property type="term" value="F:tRNA binding"/>
    <property type="evidence" value="ECO:0007669"/>
    <property type="project" value="UniProtKB-UniRule"/>
</dbReference>
<evidence type="ECO:0000256" key="2">
    <source>
        <dbReference type="ARBA" id="ARBA00022722"/>
    </source>
</evidence>
<dbReference type="Gene3D" id="3.30.230.10">
    <property type="match status" value="1"/>
</dbReference>
<evidence type="ECO:0000256" key="3">
    <source>
        <dbReference type="ARBA" id="ARBA00022759"/>
    </source>
</evidence>
<dbReference type="Proteomes" id="UP000481852">
    <property type="component" value="Unassembled WGS sequence"/>
</dbReference>
<evidence type="ECO:0000313" key="9">
    <source>
        <dbReference type="Proteomes" id="UP000481852"/>
    </source>
</evidence>
<evidence type="ECO:0000256" key="4">
    <source>
        <dbReference type="ARBA" id="ARBA00022801"/>
    </source>
</evidence>
<comment type="caution">
    <text evidence="8">The sequence shown here is derived from an EMBL/GenBank/DDBJ whole genome shotgun (WGS) entry which is preliminary data.</text>
</comment>
<dbReference type="EMBL" id="VULZ01000016">
    <property type="protein sequence ID" value="MSS15842.1"/>
    <property type="molecule type" value="Genomic_DNA"/>
</dbReference>
<dbReference type="RefSeq" id="WP_154527100.1">
    <property type="nucleotide sequence ID" value="NZ_JAQYJL010000030.1"/>
</dbReference>
<proteinExistence type="inferred from homology"/>
<reference evidence="8 9" key="1">
    <citation type="submission" date="2019-08" db="EMBL/GenBank/DDBJ databases">
        <title>In-depth cultivation of the pig gut microbiome towards novel bacterial diversity and tailored functional studies.</title>
        <authorList>
            <person name="Wylensek D."/>
            <person name="Hitch T.C.A."/>
            <person name="Clavel T."/>
        </authorList>
    </citation>
    <scope>NUCLEOTIDE SEQUENCE [LARGE SCALE GENOMIC DNA]</scope>
    <source>
        <strain evidence="8 9">Oil+RF-744-WCA-WT-11</strain>
    </source>
</reference>
<dbReference type="InterPro" id="IPR020568">
    <property type="entry name" value="Ribosomal_Su5_D2-typ_SF"/>
</dbReference>
<dbReference type="HAMAP" id="MF_00227">
    <property type="entry name" value="RNase_P"/>
    <property type="match status" value="1"/>
</dbReference>
<keyword evidence="9" id="KW-1185">Reference proteome</keyword>
<comment type="similarity">
    <text evidence="6">Belongs to the RnpA family.</text>
</comment>